<gene>
    <name evidence="2" type="ORF">M427DRAFT_65586</name>
</gene>
<protein>
    <submittedName>
        <fullName evidence="2">Uncharacterized protein</fullName>
    </submittedName>
</protein>
<proteinExistence type="predicted"/>
<organism evidence="2 3">
    <name type="scientific">Gonapodya prolifera (strain JEL478)</name>
    <name type="common">Monoblepharis prolifera</name>
    <dbReference type="NCBI Taxonomy" id="1344416"/>
    <lineage>
        <taxon>Eukaryota</taxon>
        <taxon>Fungi</taxon>
        <taxon>Fungi incertae sedis</taxon>
        <taxon>Chytridiomycota</taxon>
        <taxon>Chytridiomycota incertae sedis</taxon>
        <taxon>Monoblepharidomycetes</taxon>
        <taxon>Monoblepharidales</taxon>
        <taxon>Gonapodyaceae</taxon>
        <taxon>Gonapodya</taxon>
    </lineage>
</organism>
<evidence type="ECO:0000313" key="3">
    <source>
        <dbReference type="Proteomes" id="UP000070544"/>
    </source>
</evidence>
<accession>A0A139AXU8</accession>
<dbReference type="AlphaFoldDB" id="A0A139AXU8"/>
<sequence>MPQVDTLEVEELLILSAEHAKTVIDRMPLSRRSIVSAIGIDHSADCLLEVPDNEVPLVLSIQEVFPDIQTVSTIPLGQFEHLFEVDDIRVAPGIKKIGIPIKLNSHRKDDLLRQDDLFPQFSAAFFLSYPNLAALNLEFSLGNADDNQRGVIFVDTRMGKQEPALLLKARENFKGRLRKVLAWRAKYKVDASSVDPDDPEAETLRAEAPDDEALLSLADGKNQIGQVSAELGEDCVKRRETVVAAGNSERLEVRAHGLEKRLKVTLEWLAPAVKVQHELHTEGSSAEQMQRYRSQTVHFAQNAVHPHRDIRAGDIDLHEPQRVSAKRRREDTAPLQRLLATIAHAQTTCKPGRRREKPLRHGLVEATLEIVSKDDCTGPHKRPAFRAEGPGTAESRRGANRLCTQCPLPPSAPPSQGLSTPCYPPGGCSILRGIPGHVDKVKDSVENLWNRRAQRGGDAARWGMRAAVDRRSTIDDSHDQQTTDRLSASLDAQPVGVVEAGHVAGVKRLLEVRASPNARKKVTLRVKVESIQVA</sequence>
<dbReference type="Proteomes" id="UP000070544">
    <property type="component" value="Unassembled WGS sequence"/>
</dbReference>
<evidence type="ECO:0000313" key="2">
    <source>
        <dbReference type="EMBL" id="KXS21566.1"/>
    </source>
</evidence>
<name>A0A139AXU8_GONPJ</name>
<keyword evidence="3" id="KW-1185">Reference proteome</keyword>
<reference evidence="2 3" key="1">
    <citation type="journal article" date="2015" name="Genome Biol. Evol.">
        <title>Phylogenomic analyses indicate that early fungi evolved digesting cell walls of algal ancestors of land plants.</title>
        <authorList>
            <person name="Chang Y."/>
            <person name="Wang S."/>
            <person name="Sekimoto S."/>
            <person name="Aerts A.L."/>
            <person name="Choi C."/>
            <person name="Clum A."/>
            <person name="LaButti K.M."/>
            <person name="Lindquist E.A."/>
            <person name="Yee Ngan C."/>
            <person name="Ohm R.A."/>
            <person name="Salamov A.A."/>
            <person name="Grigoriev I.V."/>
            <person name="Spatafora J.W."/>
            <person name="Berbee M.L."/>
        </authorList>
    </citation>
    <scope>NUCLEOTIDE SEQUENCE [LARGE SCALE GENOMIC DNA]</scope>
    <source>
        <strain evidence="2 3">JEL478</strain>
    </source>
</reference>
<evidence type="ECO:0000256" key="1">
    <source>
        <dbReference type="SAM" id="MobiDB-lite"/>
    </source>
</evidence>
<feature type="region of interest" description="Disordered" evidence="1">
    <location>
        <begin position="374"/>
        <end position="397"/>
    </location>
</feature>
<dbReference type="EMBL" id="KQ965732">
    <property type="protein sequence ID" value="KXS21566.1"/>
    <property type="molecule type" value="Genomic_DNA"/>
</dbReference>